<gene>
    <name evidence="2" type="primary">ORF11823</name>
</gene>
<dbReference type="AlphaFoldDB" id="A0A0B6Y4T0"/>
<feature type="region of interest" description="Disordered" evidence="1">
    <location>
        <begin position="1"/>
        <end position="40"/>
    </location>
</feature>
<feature type="compositionally biased region" description="Low complexity" evidence="1">
    <location>
        <begin position="1"/>
        <end position="18"/>
    </location>
</feature>
<proteinExistence type="predicted"/>
<organism evidence="2">
    <name type="scientific">Arion vulgaris</name>
    <dbReference type="NCBI Taxonomy" id="1028688"/>
    <lineage>
        <taxon>Eukaryota</taxon>
        <taxon>Metazoa</taxon>
        <taxon>Spiralia</taxon>
        <taxon>Lophotrochozoa</taxon>
        <taxon>Mollusca</taxon>
        <taxon>Gastropoda</taxon>
        <taxon>Heterobranchia</taxon>
        <taxon>Euthyneura</taxon>
        <taxon>Panpulmonata</taxon>
        <taxon>Eupulmonata</taxon>
        <taxon>Stylommatophora</taxon>
        <taxon>Helicina</taxon>
        <taxon>Arionoidea</taxon>
        <taxon>Arionidae</taxon>
        <taxon>Arion</taxon>
    </lineage>
</organism>
<dbReference type="EMBL" id="HACG01003981">
    <property type="protein sequence ID" value="CEK50846.1"/>
    <property type="molecule type" value="Transcribed_RNA"/>
</dbReference>
<evidence type="ECO:0000256" key="1">
    <source>
        <dbReference type="SAM" id="MobiDB-lite"/>
    </source>
</evidence>
<feature type="non-terminal residue" evidence="2">
    <location>
        <position position="1"/>
    </location>
</feature>
<feature type="compositionally biased region" description="Low complexity" evidence="1">
    <location>
        <begin position="31"/>
        <end position="40"/>
    </location>
</feature>
<name>A0A0B6Y4T0_9EUPU</name>
<reference evidence="2" key="1">
    <citation type="submission" date="2014-12" db="EMBL/GenBank/DDBJ databases">
        <title>Insight into the proteome of Arion vulgaris.</title>
        <authorList>
            <person name="Aradska J."/>
            <person name="Bulat T."/>
            <person name="Smidak R."/>
            <person name="Sarate P."/>
            <person name="Gangsoo J."/>
            <person name="Sialana F."/>
            <person name="Bilban M."/>
            <person name="Lubec G."/>
        </authorList>
    </citation>
    <scope>NUCLEOTIDE SEQUENCE</scope>
    <source>
        <tissue evidence="2">Skin</tissue>
    </source>
</reference>
<evidence type="ECO:0008006" key="3">
    <source>
        <dbReference type="Google" id="ProtNLM"/>
    </source>
</evidence>
<protein>
    <recommendedName>
        <fullName evidence="3">ShKT domain-containing protein</fullName>
    </recommendedName>
</protein>
<sequence length="83" mass="8869">TSNSTVATTTALPEVTTTNDPGIHITNSNETATTASPKITTTNNPGIPPTCVDVINFCTVYSPLACNRTDWANSYCKKYCHLC</sequence>
<evidence type="ECO:0000313" key="2">
    <source>
        <dbReference type="EMBL" id="CEK50846.1"/>
    </source>
</evidence>
<accession>A0A0B6Y4T0</accession>